<keyword evidence="1" id="KW-0597">Phosphoprotein</keyword>
<keyword evidence="7" id="KW-1185">Reference proteome</keyword>
<keyword evidence="3" id="KW-0221">Differentiation</keyword>
<feature type="compositionally biased region" description="Low complexity" evidence="4">
    <location>
        <begin position="155"/>
        <end position="168"/>
    </location>
</feature>
<accession>A0A8J6LFK9</accession>
<feature type="domain" description="IRS-type PTB" evidence="5">
    <location>
        <begin position="4"/>
        <end position="137"/>
    </location>
</feature>
<evidence type="ECO:0000256" key="3">
    <source>
        <dbReference type="ARBA" id="ARBA00022782"/>
    </source>
</evidence>
<dbReference type="InterPro" id="IPR039011">
    <property type="entry name" value="IRS"/>
</dbReference>
<keyword evidence="2" id="KW-0677">Repeat</keyword>
<dbReference type="Gene3D" id="2.30.29.30">
    <property type="entry name" value="Pleckstrin-homology domain (PH domain)/Phosphotyrosine-binding domain (PTB)"/>
    <property type="match status" value="2"/>
</dbReference>
<dbReference type="SMART" id="SM00310">
    <property type="entry name" value="PTBI"/>
    <property type="match status" value="1"/>
</dbReference>
<dbReference type="AlphaFoldDB" id="A0A8J6LFK9"/>
<dbReference type="GO" id="GO:0005158">
    <property type="term" value="F:insulin receptor binding"/>
    <property type="evidence" value="ECO:0007669"/>
    <property type="project" value="InterPro"/>
</dbReference>
<feature type="region of interest" description="Disordered" evidence="4">
    <location>
        <begin position="153"/>
        <end position="172"/>
    </location>
</feature>
<name>A0A8J6LFK9_TENMO</name>
<proteinExistence type="predicted"/>
<dbReference type="PANTHER" id="PTHR10614">
    <property type="entry name" value="INSULIN RECEPTOR SUBSTRATE"/>
    <property type="match status" value="1"/>
</dbReference>
<dbReference type="SMART" id="SM01244">
    <property type="entry name" value="IRS"/>
    <property type="match status" value="1"/>
</dbReference>
<comment type="caution">
    <text evidence="6">The sequence shown here is derived from an EMBL/GenBank/DDBJ whole genome shotgun (WGS) entry which is preliminary data.</text>
</comment>
<dbReference type="GO" id="GO:0043548">
    <property type="term" value="F:phosphatidylinositol 3-kinase binding"/>
    <property type="evidence" value="ECO:0007669"/>
    <property type="project" value="TreeGrafter"/>
</dbReference>
<dbReference type="PANTHER" id="PTHR10614:SF13">
    <property type="entry name" value="INSULIN RECEPTOR SUBSTRATE 1"/>
    <property type="match status" value="1"/>
</dbReference>
<evidence type="ECO:0000256" key="1">
    <source>
        <dbReference type="ARBA" id="ARBA00022553"/>
    </source>
</evidence>
<dbReference type="SUPFAM" id="SSF50729">
    <property type="entry name" value="PH domain-like"/>
    <property type="match status" value="1"/>
</dbReference>
<dbReference type="Proteomes" id="UP000719412">
    <property type="component" value="Unassembled WGS sequence"/>
</dbReference>
<gene>
    <name evidence="6" type="ORF">GEV33_003051</name>
</gene>
<dbReference type="EMBL" id="JABDTM020013855">
    <property type="protein sequence ID" value="KAH0819740.1"/>
    <property type="molecule type" value="Genomic_DNA"/>
</dbReference>
<evidence type="ECO:0000256" key="4">
    <source>
        <dbReference type="SAM" id="MobiDB-lite"/>
    </source>
</evidence>
<dbReference type="GO" id="GO:0005829">
    <property type="term" value="C:cytosol"/>
    <property type="evidence" value="ECO:0007669"/>
    <property type="project" value="TreeGrafter"/>
</dbReference>
<evidence type="ECO:0000259" key="5">
    <source>
        <dbReference type="SMART" id="SM00310"/>
    </source>
</evidence>
<sequence>MATVQHVWQVTVLNRGLGAAGITGYYRLCLTDKTLSLIKRDYHIPQIEFNLTNIRSCGNLRDFFFLEPRVLFSSILQNIFEQKVRSVRAPRSDTPNETEVGRSSTLGAGELWMQTEDSTISQNIHFTVFQYLRSCMMGLNEVFREEVLVPKTRTRSSSATESSKPSTTRKTQSSFASKCHFFTQDLPQTTDTQVTPSSSSQHPVGMVFFTSLRLW</sequence>
<reference evidence="6" key="1">
    <citation type="journal article" date="2020" name="J Insects Food Feed">
        <title>The yellow mealworm (Tenebrio molitor) genome: a resource for the emerging insects as food and feed industry.</title>
        <authorList>
            <person name="Eriksson T."/>
            <person name="Andere A."/>
            <person name="Kelstrup H."/>
            <person name="Emery V."/>
            <person name="Picard C."/>
        </authorList>
    </citation>
    <scope>NUCLEOTIDE SEQUENCE</scope>
    <source>
        <strain evidence="6">Stoneville</strain>
        <tissue evidence="6">Whole head</tissue>
    </source>
</reference>
<evidence type="ECO:0000313" key="7">
    <source>
        <dbReference type="Proteomes" id="UP000719412"/>
    </source>
</evidence>
<dbReference type="GO" id="GO:0008286">
    <property type="term" value="P:insulin receptor signaling pathway"/>
    <property type="evidence" value="ECO:0007669"/>
    <property type="project" value="InterPro"/>
</dbReference>
<evidence type="ECO:0000313" key="6">
    <source>
        <dbReference type="EMBL" id="KAH0819740.1"/>
    </source>
</evidence>
<reference evidence="6" key="2">
    <citation type="submission" date="2021-08" db="EMBL/GenBank/DDBJ databases">
        <authorList>
            <person name="Eriksson T."/>
        </authorList>
    </citation>
    <scope>NUCLEOTIDE SEQUENCE</scope>
    <source>
        <strain evidence="6">Stoneville</strain>
        <tissue evidence="6">Whole head</tissue>
    </source>
</reference>
<dbReference type="InterPro" id="IPR002404">
    <property type="entry name" value="IRS_PTB"/>
</dbReference>
<organism evidence="6 7">
    <name type="scientific">Tenebrio molitor</name>
    <name type="common">Yellow mealworm beetle</name>
    <dbReference type="NCBI Taxonomy" id="7067"/>
    <lineage>
        <taxon>Eukaryota</taxon>
        <taxon>Metazoa</taxon>
        <taxon>Ecdysozoa</taxon>
        <taxon>Arthropoda</taxon>
        <taxon>Hexapoda</taxon>
        <taxon>Insecta</taxon>
        <taxon>Pterygota</taxon>
        <taxon>Neoptera</taxon>
        <taxon>Endopterygota</taxon>
        <taxon>Coleoptera</taxon>
        <taxon>Polyphaga</taxon>
        <taxon>Cucujiformia</taxon>
        <taxon>Tenebrionidae</taxon>
        <taxon>Tenebrio</taxon>
    </lineage>
</organism>
<dbReference type="InterPro" id="IPR011993">
    <property type="entry name" value="PH-like_dom_sf"/>
</dbReference>
<evidence type="ECO:0000256" key="2">
    <source>
        <dbReference type="ARBA" id="ARBA00022737"/>
    </source>
</evidence>
<dbReference type="GO" id="GO:0005886">
    <property type="term" value="C:plasma membrane"/>
    <property type="evidence" value="ECO:0007669"/>
    <property type="project" value="TreeGrafter"/>
</dbReference>
<dbReference type="GO" id="GO:0030154">
    <property type="term" value="P:cell differentiation"/>
    <property type="evidence" value="ECO:0007669"/>
    <property type="project" value="UniProtKB-KW"/>
</dbReference>
<protein>
    <recommendedName>
        <fullName evidence="5">IRS-type PTB domain-containing protein</fullName>
    </recommendedName>
</protein>